<dbReference type="AlphaFoldDB" id="A0AAV1SIT7"/>
<evidence type="ECO:0000256" key="2">
    <source>
        <dbReference type="SAM" id="Phobius"/>
    </source>
</evidence>
<keyword evidence="2" id="KW-0472">Membrane</keyword>
<accession>A0AAV1SIT7</accession>
<organism evidence="3 4">
    <name type="scientific">Dovyalis caffra</name>
    <dbReference type="NCBI Taxonomy" id="77055"/>
    <lineage>
        <taxon>Eukaryota</taxon>
        <taxon>Viridiplantae</taxon>
        <taxon>Streptophyta</taxon>
        <taxon>Embryophyta</taxon>
        <taxon>Tracheophyta</taxon>
        <taxon>Spermatophyta</taxon>
        <taxon>Magnoliopsida</taxon>
        <taxon>eudicotyledons</taxon>
        <taxon>Gunneridae</taxon>
        <taxon>Pentapetalae</taxon>
        <taxon>rosids</taxon>
        <taxon>fabids</taxon>
        <taxon>Malpighiales</taxon>
        <taxon>Salicaceae</taxon>
        <taxon>Flacourtieae</taxon>
        <taxon>Dovyalis</taxon>
    </lineage>
</organism>
<evidence type="ECO:0000313" key="4">
    <source>
        <dbReference type="Proteomes" id="UP001314170"/>
    </source>
</evidence>
<feature type="compositionally biased region" description="Basic and acidic residues" evidence="1">
    <location>
        <begin position="143"/>
        <end position="166"/>
    </location>
</feature>
<evidence type="ECO:0000313" key="3">
    <source>
        <dbReference type="EMBL" id="CAK7350582.1"/>
    </source>
</evidence>
<keyword evidence="4" id="KW-1185">Reference proteome</keyword>
<reference evidence="3 4" key="1">
    <citation type="submission" date="2024-01" db="EMBL/GenBank/DDBJ databases">
        <authorList>
            <person name="Waweru B."/>
        </authorList>
    </citation>
    <scope>NUCLEOTIDE SEQUENCE [LARGE SCALE GENOMIC DNA]</scope>
</reference>
<sequence length="166" mass="17877">MRGDAHGVRNGVVTPSTSTSTTTSLAIATFSKQTSLLLIFLFLLLASLFSIDDKSFSVTSSSSPSSSLIANKTLDGPYIPCNFNISSTNASVPSAKSAKSPWMSLGLLSSRVRLESFGFAAEEKRLEGMRDIRTEGELETGDSENKGMKLKEVREKWKKEGEAGES</sequence>
<gene>
    <name evidence="3" type="ORF">DCAF_LOCUS23319</name>
</gene>
<keyword evidence="2" id="KW-0812">Transmembrane</keyword>
<feature type="transmembrane region" description="Helical" evidence="2">
    <location>
        <begin position="34"/>
        <end position="51"/>
    </location>
</feature>
<keyword evidence="2" id="KW-1133">Transmembrane helix</keyword>
<comment type="caution">
    <text evidence="3">The sequence shown here is derived from an EMBL/GenBank/DDBJ whole genome shotgun (WGS) entry which is preliminary data.</text>
</comment>
<evidence type="ECO:0000256" key="1">
    <source>
        <dbReference type="SAM" id="MobiDB-lite"/>
    </source>
</evidence>
<dbReference type="Proteomes" id="UP001314170">
    <property type="component" value="Unassembled WGS sequence"/>
</dbReference>
<feature type="region of interest" description="Disordered" evidence="1">
    <location>
        <begin position="132"/>
        <end position="166"/>
    </location>
</feature>
<protein>
    <submittedName>
        <fullName evidence="3">Uncharacterized protein</fullName>
    </submittedName>
</protein>
<name>A0AAV1SIT7_9ROSI</name>
<dbReference type="EMBL" id="CAWUPB010001184">
    <property type="protein sequence ID" value="CAK7350582.1"/>
    <property type="molecule type" value="Genomic_DNA"/>
</dbReference>
<proteinExistence type="predicted"/>